<proteinExistence type="predicted"/>
<comment type="caution">
    <text evidence="1">The sequence shown here is derived from an EMBL/GenBank/DDBJ whole genome shotgun (WGS) entry which is preliminary data.</text>
</comment>
<evidence type="ECO:0000313" key="1">
    <source>
        <dbReference type="EMBL" id="KYN97820.1"/>
    </source>
</evidence>
<protein>
    <submittedName>
        <fullName evidence="1">Uncharacterized protein</fullName>
    </submittedName>
</protein>
<evidence type="ECO:0000313" key="2">
    <source>
        <dbReference type="Proteomes" id="UP000076359"/>
    </source>
</evidence>
<dbReference type="EMBL" id="LVLA01000011">
    <property type="protein sequence ID" value="KYN97820.1"/>
    <property type="molecule type" value="Genomic_DNA"/>
</dbReference>
<sequence>MKKISLHNILTNKYNVNYIPKKFFSEHIIIDHIRKVKNKLDRGSLYLLQE</sequence>
<name>A0A151LFS4_PLARE</name>
<dbReference type="Proteomes" id="UP000076359">
    <property type="component" value="Unassembled WGS sequence"/>
</dbReference>
<reference evidence="1 2" key="1">
    <citation type="journal article" date="2016" name="Nat. Commun.">
        <title>Genomes of cryptic chimpanzee Plasmodium species reveal key evolutionary events leading to human malaria.</title>
        <authorList>
            <person name="Sundararaman S.A."/>
            <person name="Plenderleith L.J."/>
            <person name="Liu W."/>
            <person name="Loy D.E."/>
            <person name="Learn G.H."/>
            <person name="Li Y."/>
            <person name="Shaw K.S."/>
            <person name="Ayouba A."/>
            <person name="Peeters M."/>
            <person name="Speede S."/>
            <person name="Shaw G.M."/>
            <person name="Bushman F.D."/>
            <person name="Brisson D."/>
            <person name="Rayner J.C."/>
            <person name="Sharp P.M."/>
            <person name="Hahn B.H."/>
        </authorList>
    </citation>
    <scope>NUCLEOTIDE SEQUENCE [LARGE SCALE GENOMIC DNA]</scope>
    <source>
        <strain evidence="1 2">SY57</strain>
    </source>
</reference>
<feature type="non-terminal residue" evidence="1">
    <location>
        <position position="50"/>
    </location>
</feature>
<organism evidence="1 2">
    <name type="scientific">Plasmodium reichenowi</name>
    <dbReference type="NCBI Taxonomy" id="5854"/>
    <lineage>
        <taxon>Eukaryota</taxon>
        <taxon>Sar</taxon>
        <taxon>Alveolata</taxon>
        <taxon>Apicomplexa</taxon>
        <taxon>Aconoidasida</taxon>
        <taxon>Haemosporida</taxon>
        <taxon>Plasmodiidae</taxon>
        <taxon>Plasmodium</taxon>
        <taxon>Plasmodium (Laverania)</taxon>
    </lineage>
</organism>
<dbReference type="GeneID" id="24531576"/>
<gene>
    <name evidence="1" type="ORF">PRSY57_1037000</name>
</gene>
<dbReference type="VEuPathDB" id="PlasmoDB:PRCDC_1037000"/>
<dbReference type="KEGG" id="prei:PRSY57_1037000"/>
<accession>A0A151LFS4</accession>
<dbReference type="RefSeq" id="XP_019970455.1">
    <property type="nucleotide sequence ID" value="XM_020114908.1"/>
</dbReference>
<dbReference type="AlphaFoldDB" id="A0A151LFS4"/>